<dbReference type="AlphaFoldDB" id="A0A4C1ULF5"/>
<dbReference type="PROSITE" id="PS50222">
    <property type="entry name" value="EF_HAND_2"/>
    <property type="match status" value="1"/>
</dbReference>
<dbReference type="InterPro" id="IPR050403">
    <property type="entry name" value="Myosin_RLC"/>
</dbReference>
<dbReference type="Gene3D" id="1.10.238.10">
    <property type="entry name" value="EF-hand"/>
    <property type="match status" value="1"/>
</dbReference>
<keyword evidence="1" id="KW-0677">Repeat</keyword>
<dbReference type="SUPFAM" id="SSF47473">
    <property type="entry name" value="EF-hand"/>
    <property type="match status" value="1"/>
</dbReference>
<dbReference type="STRING" id="151549.A0A4C1ULF5"/>
<evidence type="ECO:0000259" key="3">
    <source>
        <dbReference type="PROSITE" id="PS50222"/>
    </source>
</evidence>
<proteinExistence type="predicted"/>
<evidence type="ECO:0000256" key="2">
    <source>
        <dbReference type="SAM" id="MobiDB-lite"/>
    </source>
</evidence>
<dbReference type="Proteomes" id="UP000299102">
    <property type="component" value="Unassembled WGS sequence"/>
</dbReference>
<accession>A0A4C1ULF5</accession>
<dbReference type="OrthoDB" id="5975176at2759"/>
<organism evidence="4 5">
    <name type="scientific">Eumeta variegata</name>
    <name type="common">Bagworm moth</name>
    <name type="synonym">Eumeta japonica</name>
    <dbReference type="NCBI Taxonomy" id="151549"/>
    <lineage>
        <taxon>Eukaryota</taxon>
        <taxon>Metazoa</taxon>
        <taxon>Ecdysozoa</taxon>
        <taxon>Arthropoda</taxon>
        <taxon>Hexapoda</taxon>
        <taxon>Insecta</taxon>
        <taxon>Pterygota</taxon>
        <taxon>Neoptera</taxon>
        <taxon>Endopterygota</taxon>
        <taxon>Lepidoptera</taxon>
        <taxon>Glossata</taxon>
        <taxon>Ditrysia</taxon>
        <taxon>Tineoidea</taxon>
        <taxon>Psychidae</taxon>
        <taxon>Oiketicinae</taxon>
        <taxon>Eumeta</taxon>
    </lineage>
</organism>
<feature type="region of interest" description="Disordered" evidence="2">
    <location>
        <begin position="154"/>
        <end position="188"/>
    </location>
</feature>
<feature type="domain" description="EF-hand" evidence="3">
    <location>
        <begin position="29"/>
        <end position="64"/>
    </location>
</feature>
<reference evidence="4 5" key="1">
    <citation type="journal article" date="2019" name="Commun. Biol.">
        <title>The bagworm genome reveals a unique fibroin gene that provides high tensile strength.</title>
        <authorList>
            <person name="Kono N."/>
            <person name="Nakamura H."/>
            <person name="Ohtoshi R."/>
            <person name="Tomita M."/>
            <person name="Numata K."/>
            <person name="Arakawa K."/>
        </authorList>
    </citation>
    <scope>NUCLEOTIDE SEQUENCE [LARGE SCALE GENOMIC DNA]</scope>
</reference>
<dbReference type="InterPro" id="IPR002048">
    <property type="entry name" value="EF_hand_dom"/>
</dbReference>
<protein>
    <submittedName>
        <fullName evidence="4">Calmodulin</fullName>
    </submittedName>
</protein>
<sequence>MERFKAGVTRVLTIDQVLYILIKGVLEPDIKHELYLAFAVFDTENRGFLEIDEIESIVTYYGDVFNKDEVREMMRDANVRGDGNVYYKDFIESIFSLAPELSDIKVEYLYTNPNEDPSVVPSEEEEEKDSSDKFDEKAQTVEIDEQLLLEEVQAEEEQALQTKEKSFSGEEQLTEEQNSVDRQEPSEQ</sequence>
<dbReference type="Pfam" id="PF13499">
    <property type="entry name" value="EF-hand_7"/>
    <property type="match status" value="1"/>
</dbReference>
<dbReference type="EMBL" id="BGZK01000187">
    <property type="protein sequence ID" value="GBP26927.1"/>
    <property type="molecule type" value="Genomic_DNA"/>
</dbReference>
<comment type="caution">
    <text evidence="4">The sequence shown here is derived from an EMBL/GenBank/DDBJ whole genome shotgun (WGS) entry which is preliminary data.</text>
</comment>
<dbReference type="InterPro" id="IPR011992">
    <property type="entry name" value="EF-hand-dom_pair"/>
</dbReference>
<gene>
    <name evidence="4" type="ORF">EVAR_95713_1</name>
</gene>
<feature type="region of interest" description="Disordered" evidence="2">
    <location>
        <begin position="113"/>
        <end position="137"/>
    </location>
</feature>
<evidence type="ECO:0000256" key="1">
    <source>
        <dbReference type="ARBA" id="ARBA00022737"/>
    </source>
</evidence>
<dbReference type="FunFam" id="1.10.238.10:FF:000003">
    <property type="entry name" value="Calmodulin A"/>
    <property type="match status" value="1"/>
</dbReference>
<feature type="compositionally biased region" description="Basic and acidic residues" evidence="2">
    <location>
        <begin position="179"/>
        <end position="188"/>
    </location>
</feature>
<evidence type="ECO:0000313" key="5">
    <source>
        <dbReference type="Proteomes" id="UP000299102"/>
    </source>
</evidence>
<dbReference type="PANTHER" id="PTHR23049">
    <property type="entry name" value="MYOSIN REGULATORY LIGHT CHAIN 2"/>
    <property type="match status" value="1"/>
</dbReference>
<dbReference type="GO" id="GO:0005509">
    <property type="term" value="F:calcium ion binding"/>
    <property type="evidence" value="ECO:0007669"/>
    <property type="project" value="InterPro"/>
</dbReference>
<name>A0A4C1ULF5_EUMVA</name>
<evidence type="ECO:0000313" key="4">
    <source>
        <dbReference type="EMBL" id="GBP26927.1"/>
    </source>
</evidence>
<keyword evidence="5" id="KW-1185">Reference proteome</keyword>